<accession>A0A059ALE6</accession>
<name>A0A059ALE6_EUCGR</name>
<sequence>MRRNAIKQVFKLQYSPHRMQPTQVFKLQSYGLSTDENLPQMEPGIPPFPVCAFVLVCCFLHVKPSVGAKLSMGLLMQPAHCLPPAKTGDINKPRALYITIFAASPEEVHLITTCWPYPNSI</sequence>
<dbReference type="EMBL" id="KK198761">
    <property type="protein sequence ID" value="KCW54673.1"/>
    <property type="molecule type" value="Genomic_DNA"/>
</dbReference>
<dbReference type="Gramene" id="KCW54673">
    <property type="protein sequence ID" value="KCW54673"/>
    <property type="gene ID" value="EUGRSUZ_I00617"/>
</dbReference>
<reference evidence="1" key="1">
    <citation type="submission" date="2013-07" db="EMBL/GenBank/DDBJ databases">
        <title>The genome of Eucalyptus grandis.</title>
        <authorList>
            <person name="Schmutz J."/>
            <person name="Hayes R."/>
            <person name="Myburg A."/>
            <person name="Tuskan G."/>
            <person name="Grattapaglia D."/>
            <person name="Rokhsar D.S."/>
        </authorList>
    </citation>
    <scope>NUCLEOTIDE SEQUENCE</scope>
    <source>
        <tissue evidence="1">Leaf extractions</tissue>
    </source>
</reference>
<proteinExistence type="predicted"/>
<gene>
    <name evidence="1" type="ORF">EUGRSUZ_I00617</name>
</gene>
<dbReference type="AlphaFoldDB" id="A0A059ALE6"/>
<evidence type="ECO:0000313" key="1">
    <source>
        <dbReference type="EMBL" id="KCW54673.1"/>
    </source>
</evidence>
<protein>
    <submittedName>
        <fullName evidence="1">Uncharacterized protein</fullName>
    </submittedName>
</protein>
<organism evidence="1">
    <name type="scientific">Eucalyptus grandis</name>
    <name type="common">Flooded gum</name>
    <dbReference type="NCBI Taxonomy" id="71139"/>
    <lineage>
        <taxon>Eukaryota</taxon>
        <taxon>Viridiplantae</taxon>
        <taxon>Streptophyta</taxon>
        <taxon>Embryophyta</taxon>
        <taxon>Tracheophyta</taxon>
        <taxon>Spermatophyta</taxon>
        <taxon>Magnoliopsida</taxon>
        <taxon>eudicotyledons</taxon>
        <taxon>Gunneridae</taxon>
        <taxon>Pentapetalae</taxon>
        <taxon>rosids</taxon>
        <taxon>malvids</taxon>
        <taxon>Myrtales</taxon>
        <taxon>Myrtaceae</taxon>
        <taxon>Myrtoideae</taxon>
        <taxon>Eucalypteae</taxon>
        <taxon>Eucalyptus</taxon>
    </lineage>
</organism>
<dbReference type="InParanoid" id="A0A059ALE6"/>